<organism evidence="1 2">
    <name type="scientific">Rhodoferax fermentans</name>
    <dbReference type="NCBI Taxonomy" id="28066"/>
    <lineage>
        <taxon>Bacteria</taxon>
        <taxon>Pseudomonadati</taxon>
        <taxon>Pseudomonadota</taxon>
        <taxon>Betaproteobacteria</taxon>
        <taxon>Burkholderiales</taxon>
        <taxon>Comamonadaceae</taxon>
        <taxon>Rhodoferax</taxon>
    </lineage>
</organism>
<dbReference type="Proteomes" id="UP000190750">
    <property type="component" value="Unassembled WGS sequence"/>
</dbReference>
<gene>
    <name evidence="1" type="ORF">RF819_17480</name>
</gene>
<proteinExistence type="predicted"/>
<keyword evidence="2" id="KW-1185">Reference proteome</keyword>
<evidence type="ECO:0008006" key="3">
    <source>
        <dbReference type="Google" id="ProtNLM"/>
    </source>
</evidence>
<dbReference type="EMBL" id="MTJN01000002">
    <property type="protein sequence ID" value="OOV08266.1"/>
    <property type="molecule type" value="Genomic_DNA"/>
</dbReference>
<evidence type="ECO:0000313" key="2">
    <source>
        <dbReference type="Proteomes" id="UP000190750"/>
    </source>
</evidence>
<dbReference type="InterPro" id="IPR021830">
    <property type="entry name" value="DUF3422"/>
</dbReference>
<sequence>MHDPDTPSTGFLPPDASQRAALHNEVHARPSARIRLPALVVDVAVLHEGVTRDMAWEHLRQLPGQSGLAAACLQDNFLRLRLADCTVKWERHNEFSRYTIVQALPQHALLDAVEPDLMSHLAVPAPWLRQIPGCTVSAIQLVMLNAPLDDAQVLMAQAMRWLGARTVVASLMGSNALNATAAPGPTAQARGYQHPAGHSWALTQFKLQEDGFERMLVIAPEGTSQTRAGRIAGRLLELEIYRLMALRGLPVAKALGPMLTQAENELASITARLENKTASDQELLDTLVSLAARVERATAEHIYRFSASQAYYTLVGQRLTELREKAIPGTQMIGEYLQHRLSPAMATVAATARRLSSLSGRVARASDLLRTRVDIATEAQNHELLAKLNRGQEMQLHLQSTVEGLSIAAISYYVISLLLYGGKALKAAGLPINPEMAAGALVPVVLWVVWRTTQKIHAKLVAKH</sequence>
<dbReference type="Pfam" id="PF11902">
    <property type="entry name" value="DUF3422"/>
    <property type="match status" value="1"/>
</dbReference>
<comment type="caution">
    <text evidence="1">The sequence shown here is derived from an EMBL/GenBank/DDBJ whole genome shotgun (WGS) entry which is preliminary data.</text>
</comment>
<name>A0A1T1AVX2_RHOFE</name>
<evidence type="ECO:0000313" key="1">
    <source>
        <dbReference type="EMBL" id="OOV08266.1"/>
    </source>
</evidence>
<dbReference type="RefSeq" id="WP_078366142.1">
    <property type="nucleotide sequence ID" value="NZ_MTJN01000002.1"/>
</dbReference>
<accession>A0A1T1AVX2</accession>
<dbReference type="AlphaFoldDB" id="A0A1T1AVX2"/>
<dbReference type="OrthoDB" id="9767470at2"/>
<reference evidence="1 2" key="1">
    <citation type="submission" date="2017-01" db="EMBL/GenBank/DDBJ databases">
        <title>Genome sequencing of Rhodoferax fermentans JCM 7819.</title>
        <authorList>
            <person name="Kim Y.J."/>
            <person name="Farh M.E.-A."/>
            <person name="Yang D.-C."/>
        </authorList>
    </citation>
    <scope>NUCLEOTIDE SEQUENCE [LARGE SCALE GENOMIC DNA]</scope>
    <source>
        <strain evidence="1 2">JCM 7819</strain>
    </source>
</reference>
<protein>
    <recommendedName>
        <fullName evidence="3">Egg lysin</fullName>
    </recommendedName>
</protein>